<keyword evidence="2" id="KW-1185">Reference proteome</keyword>
<feature type="compositionally biased region" description="Polar residues" evidence="1">
    <location>
        <begin position="170"/>
        <end position="186"/>
    </location>
</feature>
<reference evidence="3" key="1">
    <citation type="submission" date="2022-11" db="UniProtKB">
        <authorList>
            <consortium name="WormBaseParasite"/>
        </authorList>
    </citation>
    <scope>IDENTIFICATION</scope>
</reference>
<evidence type="ECO:0000313" key="2">
    <source>
        <dbReference type="Proteomes" id="UP000887574"/>
    </source>
</evidence>
<sequence length="297" mass="32561">MSRVVKNVLFNQASIPYYGNAVPARGSTTVAVSPVTDDINSFSTSPLSNDLPFVESKSHFKLGRSTSSTMNPLPIFDIHQEAANLTPIQTALRLRAAFPRGRLAIDRCNKFSRSQLLPKVPEDAVVLHSSKSDRGLDSRVVQKKRFSSLSSESAPFLCKKSETLVEENGENTQPGTSNQGVQSLENTGCFGCSAEDENKEEEQEDEDTPLNTTKDDEDDRMSSSSNDSYEYVKVIGFASTDKIEDMGSDLSEAGPDNLHSFLPDNTDALTKQIDEFKEKSAIFDSFVAGLKDASEEH</sequence>
<evidence type="ECO:0000256" key="1">
    <source>
        <dbReference type="SAM" id="MobiDB-lite"/>
    </source>
</evidence>
<evidence type="ECO:0000313" key="3">
    <source>
        <dbReference type="WBParaSite" id="jg7917"/>
    </source>
</evidence>
<feature type="region of interest" description="Disordered" evidence="1">
    <location>
        <begin position="166"/>
        <end position="227"/>
    </location>
</feature>
<dbReference type="AlphaFoldDB" id="A0A915EQN8"/>
<proteinExistence type="predicted"/>
<name>A0A915EQN8_9BILA</name>
<accession>A0A915EQN8</accession>
<feature type="compositionally biased region" description="Acidic residues" evidence="1">
    <location>
        <begin position="194"/>
        <end position="208"/>
    </location>
</feature>
<dbReference type="Proteomes" id="UP000887574">
    <property type="component" value="Unplaced"/>
</dbReference>
<organism evidence="2 3">
    <name type="scientific">Ditylenchus dipsaci</name>
    <dbReference type="NCBI Taxonomy" id="166011"/>
    <lineage>
        <taxon>Eukaryota</taxon>
        <taxon>Metazoa</taxon>
        <taxon>Ecdysozoa</taxon>
        <taxon>Nematoda</taxon>
        <taxon>Chromadorea</taxon>
        <taxon>Rhabditida</taxon>
        <taxon>Tylenchina</taxon>
        <taxon>Tylenchomorpha</taxon>
        <taxon>Sphaerularioidea</taxon>
        <taxon>Anguinidae</taxon>
        <taxon>Anguininae</taxon>
        <taxon>Ditylenchus</taxon>
    </lineage>
</organism>
<dbReference type="WBParaSite" id="jg7917">
    <property type="protein sequence ID" value="jg7917"/>
    <property type="gene ID" value="jg7917"/>
</dbReference>
<protein>
    <submittedName>
        <fullName evidence="3">Uncharacterized protein</fullName>
    </submittedName>
</protein>